<evidence type="ECO:0000313" key="1">
    <source>
        <dbReference type="EMBL" id="MCD9879272.1"/>
    </source>
</evidence>
<dbReference type="Gene3D" id="1.10.357.10">
    <property type="entry name" value="Tetracycline Repressor, domain 2"/>
    <property type="match status" value="1"/>
</dbReference>
<comment type="caution">
    <text evidence="1">The sequence shown here is derived from an EMBL/GenBank/DDBJ whole genome shotgun (WGS) entry which is preliminary data.</text>
</comment>
<dbReference type="AlphaFoldDB" id="A0A9Q3VWY0"/>
<proteinExistence type="predicted"/>
<keyword evidence="2" id="KW-1185">Reference proteome</keyword>
<accession>A0A9Q3VWY0</accession>
<organism evidence="1 2">
    <name type="scientific">Streptomyces guryensis</name>
    <dbReference type="NCBI Taxonomy" id="2886947"/>
    <lineage>
        <taxon>Bacteria</taxon>
        <taxon>Bacillati</taxon>
        <taxon>Actinomycetota</taxon>
        <taxon>Actinomycetes</taxon>
        <taxon>Kitasatosporales</taxon>
        <taxon>Streptomycetaceae</taxon>
        <taxon>Streptomyces</taxon>
    </lineage>
</organism>
<sequence length="131" mass="14119">MAARTGEPPEAQPPRLITALAMTVLRISMDSWVAESPQDQEDSTTAQAERVMTLLRTVLGPWPPRGLSSVRPASPLHHGLPSVLEHVMTASSPTARTEQPDSSALPQRFGTLFAGLMATMLLASLDRTIVH</sequence>
<dbReference type="Proteomes" id="UP001108029">
    <property type="component" value="Unassembled WGS sequence"/>
</dbReference>
<gene>
    <name evidence="1" type="ORF">LJ657_37885</name>
</gene>
<dbReference type="EMBL" id="JAJSBI010000027">
    <property type="protein sequence ID" value="MCD9879272.1"/>
    <property type="molecule type" value="Genomic_DNA"/>
</dbReference>
<evidence type="ECO:0000313" key="2">
    <source>
        <dbReference type="Proteomes" id="UP001108029"/>
    </source>
</evidence>
<name>A0A9Q3VWY0_9ACTN</name>
<reference evidence="1" key="1">
    <citation type="submission" date="2021-12" db="EMBL/GenBank/DDBJ databases">
        <authorList>
            <person name="Lee J.-H."/>
            <person name="Kim S.-B."/>
        </authorList>
    </citation>
    <scope>NUCLEOTIDE SEQUENCE</scope>
    <source>
        <strain evidence="1">NR30</strain>
    </source>
</reference>
<evidence type="ECO:0008006" key="3">
    <source>
        <dbReference type="Google" id="ProtNLM"/>
    </source>
</evidence>
<protein>
    <recommendedName>
        <fullName evidence="3">MftR C-terminal domain-containing protein</fullName>
    </recommendedName>
</protein>